<organism evidence="1">
    <name type="scientific">Tanacetum cinerariifolium</name>
    <name type="common">Dalmatian daisy</name>
    <name type="synonym">Chrysanthemum cinerariifolium</name>
    <dbReference type="NCBI Taxonomy" id="118510"/>
    <lineage>
        <taxon>Eukaryota</taxon>
        <taxon>Viridiplantae</taxon>
        <taxon>Streptophyta</taxon>
        <taxon>Embryophyta</taxon>
        <taxon>Tracheophyta</taxon>
        <taxon>Spermatophyta</taxon>
        <taxon>Magnoliopsida</taxon>
        <taxon>eudicotyledons</taxon>
        <taxon>Gunneridae</taxon>
        <taxon>Pentapetalae</taxon>
        <taxon>asterids</taxon>
        <taxon>campanulids</taxon>
        <taxon>Asterales</taxon>
        <taxon>Asteraceae</taxon>
        <taxon>Asteroideae</taxon>
        <taxon>Anthemideae</taxon>
        <taxon>Anthemidinae</taxon>
        <taxon>Tanacetum</taxon>
    </lineage>
</organism>
<sequence length="114" mass="12939">MECVTTASFSLSINGSLHGYFNGRMDLRQEEFTYHHNCSNMNIINLFFADDLFLFTHGDVNLTRIIMEALDEFKSVSGLVPSLPKSTLPVKHLGVPLVTTRLVYRDCKELVEKV</sequence>
<reference evidence="1" key="1">
    <citation type="journal article" date="2019" name="Sci. Rep.">
        <title>Draft genome of Tanacetum cinerariifolium, the natural source of mosquito coil.</title>
        <authorList>
            <person name="Yamashiro T."/>
            <person name="Shiraishi A."/>
            <person name="Satake H."/>
            <person name="Nakayama K."/>
        </authorList>
    </citation>
    <scope>NUCLEOTIDE SEQUENCE</scope>
</reference>
<dbReference type="AlphaFoldDB" id="A0A699TZT3"/>
<protein>
    <recommendedName>
        <fullName evidence="2">Reverse transcriptase domain-containing protein</fullName>
    </recommendedName>
</protein>
<name>A0A699TZT3_TANCI</name>
<evidence type="ECO:0000313" key="1">
    <source>
        <dbReference type="EMBL" id="GFD14626.1"/>
    </source>
</evidence>
<dbReference type="EMBL" id="BKCJ011280723">
    <property type="protein sequence ID" value="GFD14626.1"/>
    <property type="molecule type" value="Genomic_DNA"/>
</dbReference>
<evidence type="ECO:0008006" key="2">
    <source>
        <dbReference type="Google" id="ProtNLM"/>
    </source>
</evidence>
<dbReference type="PANTHER" id="PTHR33116:SF76">
    <property type="entry name" value="DUF4283 DOMAIN-CONTAINING PROTEIN"/>
    <property type="match status" value="1"/>
</dbReference>
<proteinExistence type="predicted"/>
<accession>A0A699TZT3</accession>
<comment type="caution">
    <text evidence="1">The sequence shown here is derived from an EMBL/GenBank/DDBJ whole genome shotgun (WGS) entry which is preliminary data.</text>
</comment>
<dbReference type="PANTHER" id="PTHR33116">
    <property type="entry name" value="REVERSE TRANSCRIPTASE ZINC-BINDING DOMAIN-CONTAINING PROTEIN-RELATED-RELATED"/>
    <property type="match status" value="1"/>
</dbReference>
<gene>
    <name evidence="1" type="ORF">Tci_886595</name>
</gene>